<sequence>MVRRAAVDRWGVEDWQHVHHPARAEHRLARHSAAPVTGDHHRTDGAQDETPSAEPLLPDAVRARVTALAVDLFPGLGPDVLPAQLRRFAQFTPARRARLAGPAVVAQLAADPVFRERLAERAVEAAGPLGAAVAAGTPPGAADPVEVAALAYLARPSHWTTLVEAASATVVAAAESEQVQAAARQVERLTEQLERARVNAKADADKLRSDLAAVRAEADELRARVRELSKALRDSEQDVRRLTDAVSTERGRVAAASSTSDAEIRRLRSRLADAERELELAKSASRAGRVTDEARLWLLLETIGNATQGLRRELAVAPPDTLPGDAIAASAAAAAGSRTKAGGQLWAADDPARLDQLLGLPRVHLVIDGYNVTKTGFPGIALEQQRTRLLAGLAGLAAQTNAEITVVFDGAGRPPAAPGSPRGVRVIFSPPGETADEVIRRLVRAEPKGRPVVVVSSDKEVADGIRRAGAYAVPSVVLVRRLDRA</sequence>
<gene>
    <name evidence="3" type="ORF">SAMN05443668_108151</name>
</gene>
<name>A0A1M7R7Z4_9ACTN</name>
<dbReference type="EMBL" id="FRCS01000008">
    <property type="protein sequence ID" value="SHN42261.1"/>
    <property type="molecule type" value="Genomic_DNA"/>
</dbReference>
<dbReference type="PANTHER" id="PTHR34547">
    <property type="entry name" value="YACP-LIKE NYN DOMAIN PROTEIN"/>
    <property type="match status" value="1"/>
</dbReference>
<dbReference type="Proteomes" id="UP000184440">
    <property type="component" value="Unassembled WGS sequence"/>
</dbReference>
<dbReference type="PANTHER" id="PTHR34547:SF1">
    <property type="entry name" value="YACP-LIKE NYN DOMAIN PROTEIN"/>
    <property type="match status" value="1"/>
</dbReference>
<reference evidence="3 4" key="1">
    <citation type="submission" date="2016-11" db="EMBL/GenBank/DDBJ databases">
        <authorList>
            <person name="Jaros S."/>
            <person name="Januszkiewicz K."/>
            <person name="Wedrychowicz H."/>
        </authorList>
    </citation>
    <scope>NUCLEOTIDE SEQUENCE [LARGE SCALE GENOMIC DNA]</scope>
    <source>
        <strain evidence="3 4">DSM 46144</strain>
    </source>
</reference>
<proteinExistence type="predicted"/>
<accession>A0A1M7R7Z4</accession>
<keyword evidence="1" id="KW-0175">Coiled coil</keyword>
<organism evidence="3 4">
    <name type="scientific">Cryptosporangium aurantiacum</name>
    <dbReference type="NCBI Taxonomy" id="134849"/>
    <lineage>
        <taxon>Bacteria</taxon>
        <taxon>Bacillati</taxon>
        <taxon>Actinomycetota</taxon>
        <taxon>Actinomycetes</taxon>
        <taxon>Cryptosporangiales</taxon>
        <taxon>Cryptosporangiaceae</taxon>
        <taxon>Cryptosporangium</taxon>
    </lineage>
</organism>
<dbReference type="AlphaFoldDB" id="A0A1M7R7Z4"/>
<feature type="region of interest" description="Disordered" evidence="2">
    <location>
        <begin position="24"/>
        <end position="56"/>
    </location>
</feature>
<dbReference type="Pfam" id="PF05991">
    <property type="entry name" value="NYN_YacP"/>
    <property type="match status" value="1"/>
</dbReference>
<dbReference type="STRING" id="134849.SAMN05443668_108151"/>
<evidence type="ECO:0000313" key="3">
    <source>
        <dbReference type="EMBL" id="SHN42261.1"/>
    </source>
</evidence>
<evidence type="ECO:0000256" key="2">
    <source>
        <dbReference type="SAM" id="MobiDB-lite"/>
    </source>
</evidence>
<evidence type="ECO:0000313" key="4">
    <source>
        <dbReference type="Proteomes" id="UP000184440"/>
    </source>
</evidence>
<feature type="coiled-coil region" evidence="1">
    <location>
        <begin position="172"/>
        <end position="284"/>
    </location>
</feature>
<evidence type="ECO:0000256" key="1">
    <source>
        <dbReference type="SAM" id="Coils"/>
    </source>
</evidence>
<keyword evidence="4" id="KW-1185">Reference proteome</keyword>
<dbReference type="InterPro" id="IPR010298">
    <property type="entry name" value="YacP-like"/>
</dbReference>
<dbReference type="Gene3D" id="1.20.1170.10">
    <property type="match status" value="1"/>
</dbReference>
<protein>
    <submittedName>
        <fullName evidence="3">Predicted RNA-binding protein containing a PIN domain</fullName>
    </submittedName>
</protein>